<protein>
    <submittedName>
        <fullName evidence="1">Uncharacterized protein</fullName>
    </submittedName>
</protein>
<evidence type="ECO:0000313" key="2">
    <source>
        <dbReference type="Proteomes" id="UP000824072"/>
    </source>
</evidence>
<comment type="caution">
    <text evidence="1">The sequence shown here is derived from an EMBL/GenBank/DDBJ whole genome shotgun (WGS) entry which is preliminary data.</text>
</comment>
<accession>A0A9D1IDU7</accession>
<name>A0A9D1IDU7_9FIRM</name>
<gene>
    <name evidence="1" type="ORF">IAB02_09650</name>
</gene>
<sequence length="288" mass="31549">MQPTLLISANWPGMIYLNGRFAGECSAEEKLVAPVSPQGSVYLEYRPLTAKGEALNRKIRFAEGKPSDVPEDVWALAWPGGAVELELFGEEEPAQEEILERIAFPEGTLLMGRADGEQTAVFEDLNGIPRGRLRASNLRLDSGRRLTAVIDLSDRAGHARIEHWAVDAEGFARISSENAWMQGAPHWPLTPENTALCALEAEMLGLCGEAENYLAPELRNRGLLEEICRDAIGCGPMLCAHPDGRSAVALFFQEAERLAVARPVWYHAVPAGGRQGPWQIARIDLDGK</sequence>
<dbReference type="EMBL" id="DVMU01000205">
    <property type="protein sequence ID" value="HIU34816.1"/>
    <property type="molecule type" value="Genomic_DNA"/>
</dbReference>
<reference evidence="1" key="2">
    <citation type="journal article" date="2021" name="PeerJ">
        <title>Extensive microbial diversity within the chicken gut microbiome revealed by metagenomics and culture.</title>
        <authorList>
            <person name="Gilroy R."/>
            <person name="Ravi A."/>
            <person name="Getino M."/>
            <person name="Pursley I."/>
            <person name="Horton D.L."/>
            <person name="Alikhan N.F."/>
            <person name="Baker D."/>
            <person name="Gharbi K."/>
            <person name="Hall N."/>
            <person name="Watson M."/>
            <person name="Adriaenssens E.M."/>
            <person name="Foster-Nyarko E."/>
            <person name="Jarju S."/>
            <person name="Secka A."/>
            <person name="Antonio M."/>
            <person name="Oren A."/>
            <person name="Chaudhuri R.R."/>
            <person name="La Ragione R."/>
            <person name="Hildebrand F."/>
            <person name="Pallen M.J."/>
        </authorList>
    </citation>
    <scope>NUCLEOTIDE SEQUENCE</scope>
    <source>
        <strain evidence="1">ChiHcec3-11533</strain>
    </source>
</reference>
<dbReference type="Proteomes" id="UP000824072">
    <property type="component" value="Unassembled WGS sequence"/>
</dbReference>
<organism evidence="1 2">
    <name type="scientific">Candidatus Pullichristensenella excrementigallinarum</name>
    <dbReference type="NCBI Taxonomy" id="2840907"/>
    <lineage>
        <taxon>Bacteria</taxon>
        <taxon>Bacillati</taxon>
        <taxon>Bacillota</taxon>
        <taxon>Clostridia</taxon>
        <taxon>Candidatus Pullichristensenella</taxon>
    </lineage>
</organism>
<dbReference type="AlphaFoldDB" id="A0A9D1IDU7"/>
<reference evidence="1" key="1">
    <citation type="submission" date="2020-10" db="EMBL/GenBank/DDBJ databases">
        <authorList>
            <person name="Gilroy R."/>
        </authorList>
    </citation>
    <scope>NUCLEOTIDE SEQUENCE</scope>
    <source>
        <strain evidence="1">ChiHcec3-11533</strain>
    </source>
</reference>
<proteinExistence type="predicted"/>
<evidence type="ECO:0000313" key="1">
    <source>
        <dbReference type="EMBL" id="HIU34816.1"/>
    </source>
</evidence>